<protein>
    <submittedName>
        <fullName evidence="3">Uncharacterized protein</fullName>
    </submittedName>
</protein>
<sequence length="102" mass="10947">MAGTDAISETGCSASTDKKASVSTSYLSPLVGNIIMARALFAAALSNDFDELRLQLFVRISTCLRSFATLSAILSICFLGRSERRRILCLLAVAVPKRMANS</sequence>
<accession>A0A7C9AJY2</accession>
<name>A0A7C9AJY2_OPUST</name>
<dbReference type="EMBL" id="GISG01244991">
    <property type="protein sequence ID" value="MBA4669801.1"/>
    <property type="molecule type" value="Transcribed_RNA"/>
</dbReference>
<reference evidence="3" key="1">
    <citation type="journal article" date="2013" name="J. Plant Res.">
        <title>Effect of fungi and light on seed germination of three Opuntia species from semiarid lands of central Mexico.</title>
        <authorList>
            <person name="Delgado-Sanchez P."/>
            <person name="Jimenez-Bremont J.F."/>
            <person name="Guerrero-Gonzalez Mde L."/>
            <person name="Flores J."/>
        </authorList>
    </citation>
    <scope>NUCLEOTIDE SEQUENCE</scope>
    <source>
        <tissue evidence="3">Cladode</tissue>
    </source>
</reference>
<evidence type="ECO:0000256" key="1">
    <source>
        <dbReference type="SAM" id="MobiDB-lite"/>
    </source>
</evidence>
<feature type="transmembrane region" description="Helical" evidence="2">
    <location>
        <begin position="26"/>
        <end position="45"/>
    </location>
</feature>
<keyword evidence="2" id="KW-0812">Transmembrane</keyword>
<feature type="compositionally biased region" description="Polar residues" evidence="1">
    <location>
        <begin position="10"/>
        <end position="22"/>
    </location>
</feature>
<proteinExistence type="predicted"/>
<keyword evidence="2" id="KW-1133">Transmembrane helix</keyword>
<dbReference type="EMBL" id="GISG01244989">
    <property type="protein sequence ID" value="MBA4669799.1"/>
    <property type="molecule type" value="Transcribed_RNA"/>
</dbReference>
<feature type="region of interest" description="Disordered" evidence="1">
    <location>
        <begin position="1"/>
        <end position="22"/>
    </location>
</feature>
<organism evidence="3">
    <name type="scientific">Opuntia streptacantha</name>
    <name type="common">Prickly pear cactus</name>
    <name type="synonym">Opuntia cardona</name>
    <dbReference type="NCBI Taxonomy" id="393608"/>
    <lineage>
        <taxon>Eukaryota</taxon>
        <taxon>Viridiplantae</taxon>
        <taxon>Streptophyta</taxon>
        <taxon>Embryophyta</taxon>
        <taxon>Tracheophyta</taxon>
        <taxon>Spermatophyta</taxon>
        <taxon>Magnoliopsida</taxon>
        <taxon>eudicotyledons</taxon>
        <taxon>Gunneridae</taxon>
        <taxon>Pentapetalae</taxon>
        <taxon>Caryophyllales</taxon>
        <taxon>Cactineae</taxon>
        <taxon>Cactaceae</taxon>
        <taxon>Opuntioideae</taxon>
        <taxon>Opuntia</taxon>
    </lineage>
</organism>
<keyword evidence="2" id="KW-0472">Membrane</keyword>
<feature type="transmembrane region" description="Helical" evidence="2">
    <location>
        <begin position="57"/>
        <end position="79"/>
    </location>
</feature>
<reference evidence="3" key="2">
    <citation type="submission" date="2020-07" db="EMBL/GenBank/DDBJ databases">
        <authorList>
            <person name="Vera ALvarez R."/>
            <person name="Arias-Moreno D.M."/>
            <person name="Jimenez-Jacinto V."/>
            <person name="Jimenez-Bremont J.F."/>
            <person name="Swaminathan K."/>
            <person name="Moose S.P."/>
            <person name="Guerrero-Gonzalez M.L."/>
            <person name="Marino-Ramirez L."/>
            <person name="Landsman D."/>
            <person name="Rodriguez-Kessler M."/>
            <person name="Delgado-Sanchez P."/>
        </authorList>
    </citation>
    <scope>NUCLEOTIDE SEQUENCE</scope>
    <source>
        <tissue evidence="3">Cladode</tissue>
    </source>
</reference>
<evidence type="ECO:0000256" key="2">
    <source>
        <dbReference type="SAM" id="Phobius"/>
    </source>
</evidence>
<dbReference type="AlphaFoldDB" id="A0A7C9AJY2"/>
<evidence type="ECO:0000313" key="3">
    <source>
        <dbReference type="EMBL" id="MBA4669799.1"/>
    </source>
</evidence>